<dbReference type="RefSeq" id="WP_110396949.1">
    <property type="nucleotide sequence ID" value="NZ_JBHUHB010000001.1"/>
</dbReference>
<evidence type="ECO:0000313" key="1">
    <source>
        <dbReference type="EMBL" id="PXW83430.1"/>
    </source>
</evidence>
<organism evidence="1 2">
    <name type="scientific">Pseudogracilibacillus auburnensis</name>
    <dbReference type="NCBI Taxonomy" id="1494959"/>
    <lineage>
        <taxon>Bacteria</taxon>
        <taxon>Bacillati</taxon>
        <taxon>Bacillota</taxon>
        <taxon>Bacilli</taxon>
        <taxon>Bacillales</taxon>
        <taxon>Bacillaceae</taxon>
        <taxon>Pseudogracilibacillus</taxon>
    </lineage>
</organism>
<dbReference type="OrthoDB" id="9778153at2"/>
<comment type="caution">
    <text evidence="1">The sequence shown here is derived from an EMBL/GenBank/DDBJ whole genome shotgun (WGS) entry which is preliminary data.</text>
</comment>
<dbReference type="Proteomes" id="UP000247978">
    <property type="component" value="Unassembled WGS sequence"/>
</dbReference>
<evidence type="ECO:0000313" key="2">
    <source>
        <dbReference type="Proteomes" id="UP000247978"/>
    </source>
</evidence>
<proteinExistence type="predicted"/>
<name>A0A2V3VPH2_9BACI</name>
<keyword evidence="2" id="KW-1185">Reference proteome</keyword>
<accession>A0A2V3VPH2</accession>
<protein>
    <submittedName>
        <fullName evidence="1">Uncharacterized protein</fullName>
    </submittedName>
</protein>
<dbReference type="EMBL" id="QJJQ01000016">
    <property type="protein sequence ID" value="PXW83430.1"/>
    <property type="molecule type" value="Genomic_DNA"/>
</dbReference>
<sequence length="323" mass="37366">MSNTVSKQQLGSLTTLMNKIVDYAGIFPPGNLPLKQAITNYRNYLEGNDVWMLRSFVLPIAKLSELEKYMDLFSTDKKLKLSLVVSKSDSAEDFDGVCQVDTNKAKKFLDEYVDKVSVESLEIPLPQVNITKNMIKNVSHLAERFNTQAFCEMSKPLSDDWIEQMKGAMERINDFNRKNPKSKIGYKLRTGGIKAHLFPSTEQVAYTLTESVERGIPIKFTAGLHHPVRMYRDEVDTKMHGFLNVFMGYIFQASYKWNVEEVKEILKDEDERNFQFSNRELKWKNFKVSINEIKMIRTSLLNSFGSCSFDDPREDLRDLNMMK</sequence>
<reference evidence="1 2" key="1">
    <citation type="submission" date="2018-05" db="EMBL/GenBank/DDBJ databases">
        <title>Genomic Encyclopedia of Type Strains, Phase IV (KMG-IV): sequencing the most valuable type-strain genomes for metagenomic binning, comparative biology and taxonomic classification.</title>
        <authorList>
            <person name="Goeker M."/>
        </authorList>
    </citation>
    <scope>NUCLEOTIDE SEQUENCE [LARGE SCALE GENOMIC DNA]</scope>
    <source>
        <strain evidence="1 2">DSM 28556</strain>
    </source>
</reference>
<gene>
    <name evidence="1" type="ORF">DFR56_116109</name>
</gene>
<dbReference type="AlphaFoldDB" id="A0A2V3VPH2"/>